<proteinExistence type="predicted"/>
<accession>A0ABN2Q399</accession>
<keyword evidence="2" id="KW-1185">Reference proteome</keyword>
<evidence type="ECO:0008006" key="3">
    <source>
        <dbReference type="Google" id="ProtNLM"/>
    </source>
</evidence>
<comment type="caution">
    <text evidence="1">The sequence shown here is derived from an EMBL/GenBank/DDBJ whole genome shotgun (WGS) entry which is preliminary data.</text>
</comment>
<name>A0ABN2Q399_9MICO</name>
<dbReference type="EMBL" id="BAAAMK010000001">
    <property type="protein sequence ID" value="GAA1942689.1"/>
    <property type="molecule type" value="Genomic_DNA"/>
</dbReference>
<reference evidence="1 2" key="1">
    <citation type="journal article" date="2019" name="Int. J. Syst. Evol. Microbiol.">
        <title>The Global Catalogue of Microorganisms (GCM) 10K type strain sequencing project: providing services to taxonomists for standard genome sequencing and annotation.</title>
        <authorList>
            <consortium name="The Broad Institute Genomics Platform"/>
            <consortium name="The Broad Institute Genome Sequencing Center for Infectious Disease"/>
            <person name="Wu L."/>
            <person name="Ma J."/>
        </authorList>
    </citation>
    <scope>NUCLEOTIDE SEQUENCE [LARGE SCALE GENOMIC DNA]</scope>
    <source>
        <strain evidence="1 2">JCM 13584</strain>
    </source>
</reference>
<organism evidence="1 2">
    <name type="scientific">Agromyces allii</name>
    <dbReference type="NCBI Taxonomy" id="393607"/>
    <lineage>
        <taxon>Bacteria</taxon>
        <taxon>Bacillati</taxon>
        <taxon>Actinomycetota</taxon>
        <taxon>Actinomycetes</taxon>
        <taxon>Micrococcales</taxon>
        <taxon>Microbacteriaceae</taxon>
        <taxon>Agromyces</taxon>
    </lineage>
</organism>
<gene>
    <name evidence="1" type="ORF">GCM10009717_06290</name>
</gene>
<evidence type="ECO:0000313" key="2">
    <source>
        <dbReference type="Proteomes" id="UP001499954"/>
    </source>
</evidence>
<evidence type="ECO:0000313" key="1">
    <source>
        <dbReference type="EMBL" id="GAA1942689.1"/>
    </source>
</evidence>
<sequence length="107" mass="11889">MDRVKTIQLRRYTLVDGEFDAFVAWWESTMPTVRPAAGFAIEFAYGVRETNEFVWAVSAEGDRDAFLALEATYLVSPGRAAAFEGVPQRVAVSQTHFVDDVTPVQTA</sequence>
<dbReference type="Proteomes" id="UP001499954">
    <property type="component" value="Unassembled WGS sequence"/>
</dbReference>
<protein>
    <recommendedName>
        <fullName evidence="3">NIPSNAP family containing protein</fullName>
    </recommendedName>
</protein>